<keyword evidence="2" id="KW-1185">Reference proteome</keyword>
<dbReference type="AlphaFoldDB" id="A0AAE2CU26"/>
<dbReference type="Proteomes" id="UP001293254">
    <property type="component" value="Unassembled WGS sequence"/>
</dbReference>
<evidence type="ECO:0000313" key="2">
    <source>
        <dbReference type="Proteomes" id="UP001293254"/>
    </source>
</evidence>
<proteinExistence type="predicted"/>
<comment type="caution">
    <text evidence="1">The sequence shown here is derived from an EMBL/GenBank/DDBJ whole genome shotgun (WGS) entry which is preliminary data.</text>
</comment>
<protein>
    <submittedName>
        <fullName evidence="1">Uncharacterized protein</fullName>
    </submittedName>
</protein>
<gene>
    <name evidence="1" type="ORF">Salat_0616800</name>
</gene>
<name>A0AAE2CU26_9LAMI</name>
<reference evidence="1" key="1">
    <citation type="submission" date="2020-06" db="EMBL/GenBank/DDBJ databases">
        <authorList>
            <person name="Li T."/>
            <person name="Hu X."/>
            <person name="Zhang T."/>
            <person name="Song X."/>
            <person name="Zhang H."/>
            <person name="Dai N."/>
            <person name="Sheng W."/>
            <person name="Hou X."/>
            <person name="Wei L."/>
        </authorList>
    </citation>
    <scope>NUCLEOTIDE SEQUENCE</scope>
    <source>
        <strain evidence="1">3651</strain>
        <tissue evidence="1">Leaf</tissue>
    </source>
</reference>
<accession>A0AAE2CU26</accession>
<reference evidence="1" key="2">
    <citation type="journal article" date="2024" name="Plant">
        <title>Genomic evolution and insights into agronomic trait innovations of Sesamum species.</title>
        <authorList>
            <person name="Miao H."/>
            <person name="Wang L."/>
            <person name="Qu L."/>
            <person name="Liu H."/>
            <person name="Sun Y."/>
            <person name="Le M."/>
            <person name="Wang Q."/>
            <person name="Wei S."/>
            <person name="Zheng Y."/>
            <person name="Lin W."/>
            <person name="Duan Y."/>
            <person name="Cao H."/>
            <person name="Xiong S."/>
            <person name="Wang X."/>
            <person name="Wei L."/>
            <person name="Li C."/>
            <person name="Ma Q."/>
            <person name="Ju M."/>
            <person name="Zhao R."/>
            <person name="Li G."/>
            <person name="Mu C."/>
            <person name="Tian Q."/>
            <person name="Mei H."/>
            <person name="Zhang T."/>
            <person name="Gao T."/>
            <person name="Zhang H."/>
        </authorList>
    </citation>
    <scope>NUCLEOTIDE SEQUENCE</scope>
    <source>
        <strain evidence="1">3651</strain>
    </source>
</reference>
<organism evidence="1 2">
    <name type="scientific">Sesamum alatum</name>
    <dbReference type="NCBI Taxonomy" id="300844"/>
    <lineage>
        <taxon>Eukaryota</taxon>
        <taxon>Viridiplantae</taxon>
        <taxon>Streptophyta</taxon>
        <taxon>Embryophyta</taxon>
        <taxon>Tracheophyta</taxon>
        <taxon>Spermatophyta</taxon>
        <taxon>Magnoliopsida</taxon>
        <taxon>eudicotyledons</taxon>
        <taxon>Gunneridae</taxon>
        <taxon>Pentapetalae</taxon>
        <taxon>asterids</taxon>
        <taxon>lamiids</taxon>
        <taxon>Lamiales</taxon>
        <taxon>Pedaliaceae</taxon>
        <taxon>Sesamum</taxon>
    </lineage>
</organism>
<dbReference type="EMBL" id="JACGWO010000002">
    <property type="protein sequence ID" value="KAK4434540.1"/>
    <property type="molecule type" value="Genomic_DNA"/>
</dbReference>
<sequence>MANLLAFPSPDITAYLLPQPSPATPLLVVFSPNTQQRQPPHLTVFPAPSAIQAQTEPIGVQATATVAIPQLRKLPHHAADNHFYTLPITPSPFPISSLFMGPQPPQPTIFPPPSFR</sequence>
<evidence type="ECO:0000313" key="1">
    <source>
        <dbReference type="EMBL" id="KAK4434540.1"/>
    </source>
</evidence>